<dbReference type="PANTHER" id="PTHR33337:SF40">
    <property type="entry name" value="CENP-V_GFA DOMAIN-CONTAINING PROTEIN-RELATED"/>
    <property type="match status" value="1"/>
</dbReference>
<evidence type="ECO:0000256" key="1">
    <source>
        <dbReference type="ARBA" id="ARBA00005495"/>
    </source>
</evidence>
<comment type="similarity">
    <text evidence="1">Belongs to the Gfa family.</text>
</comment>
<proteinExistence type="inferred from homology"/>
<keyword evidence="4" id="KW-0456">Lyase</keyword>
<name>A0A6A6EDM8_9PEZI</name>
<dbReference type="OrthoDB" id="6329284at2759"/>
<feature type="domain" description="CENP-V/GFA" evidence="5">
    <location>
        <begin position="7"/>
        <end position="125"/>
    </location>
</feature>
<evidence type="ECO:0000256" key="4">
    <source>
        <dbReference type="ARBA" id="ARBA00023239"/>
    </source>
</evidence>
<evidence type="ECO:0000313" key="6">
    <source>
        <dbReference type="EMBL" id="KAF2188220.1"/>
    </source>
</evidence>
<dbReference type="Proteomes" id="UP000800200">
    <property type="component" value="Unassembled WGS sequence"/>
</dbReference>
<reference evidence="6" key="1">
    <citation type="journal article" date="2020" name="Stud. Mycol.">
        <title>101 Dothideomycetes genomes: a test case for predicting lifestyles and emergence of pathogens.</title>
        <authorList>
            <person name="Haridas S."/>
            <person name="Albert R."/>
            <person name="Binder M."/>
            <person name="Bloem J."/>
            <person name="Labutti K."/>
            <person name="Salamov A."/>
            <person name="Andreopoulos B."/>
            <person name="Baker S."/>
            <person name="Barry K."/>
            <person name="Bills G."/>
            <person name="Bluhm B."/>
            <person name="Cannon C."/>
            <person name="Castanera R."/>
            <person name="Culley D."/>
            <person name="Daum C."/>
            <person name="Ezra D."/>
            <person name="Gonzalez J."/>
            <person name="Henrissat B."/>
            <person name="Kuo A."/>
            <person name="Liang C."/>
            <person name="Lipzen A."/>
            <person name="Lutzoni F."/>
            <person name="Magnuson J."/>
            <person name="Mondo S."/>
            <person name="Nolan M."/>
            <person name="Ohm R."/>
            <person name="Pangilinan J."/>
            <person name="Park H.-J."/>
            <person name="Ramirez L."/>
            <person name="Alfaro M."/>
            <person name="Sun H."/>
            <person name="Tritt A."/>
            <person name="Yoshinaga Y."/>
            <person name="Zwiers L.-H."/>
            <person name="Turgeon B."/>
            <person name="Goodwin S."/>
            <person name="Spatafora J."/>
            <person name="Crous P."/>
            <person name="Grigoriev I."/>
        </authorList>
    </citation>
    <scope>NUCLEOTIDE SEQUENCE</scope>
    <source>
        <strain evidence="6">CBS 207.26</strain>
    </source>
</reference>
<dbReference type="PROSITE" id="PS51891">
    <property type="entry name" value="CENP_V_GFA"/>
    <property type="match status" value="1"/>
</dbReference>
<gene>
    <name evidence="6" type="ORF">K469DRAFT_627683</name>
</gene>
<keyword evidence="2" id="KW-0479">Metal-binding</keyword>
<dbReference type="PANTHER" id="PTHR33337">
    <property type="entry name" value="GFA DOMAIN-CONTAINING PROTEIN"/>
    <property type="match status" value="1"/>
</dbReference>
<dbReference type="GO" id="GO:0046872">
    <property type="term" value="F:metal ion binding"/>
    <property type="evidence" value="ECO:0007669"/>
    <property type="project" value="UniProtKB-KW"/>
</dbReference>
<evidence type="ECO:0000256" key="2">
    <source>
        <dbReference type="ARBA" id="ARBA00022723"/>
    </source>
</evidence>
<evidence type="ECO:0000259" key="5">
    <source>
        <dbReference type="PROSITE" id="PS51891"/>
    </source>
</evidence>
<keyword evidence="3" id="KW-0862">Zinc</keyword>
<accession>A0A6A6EDM8</accession>
<dbReference type="InterPro" id="IPR011057">
    <property type="entry name" value="Mss4-like_sf"/>
</dbReference>
<dbReference type="EMBL" id="ML994624">
    <property type="protein sequence ID" value="KAF2188220.1"/>
    <property type="molecule type" value="Genomic_DNA"/>
</dbReference>
<dbReference type="Pfam" id="PF04828">
    <property type="entry name" value="GFA"/>
    <property type="match status" value="1"/>
</dbReference>
<dbReference type="InterPro" id="IPR006913">
    <property type="entry name" value="CENP-V/GFA"/>
</dbReference>
<keyword evidence="7" id="KW-1185">Reference proteome</keyword>
<dbReference type="SUPFAM" id="SSF51316">
    <property type="entry name" value="Mss4-like"/>
    <property type="match status" value="1"/>
</dbReference>
<dbReference type="Gene3D" id="3.90.1590.10">
    <property type="entry name" value="glutathione-dependent formaldehyde- activating enzyme (gfa)"/>
    <property type="match status" value="1"/>
</dbReference>
<dbReference type="GO" id="GO:0016846">
    <property type="term" value="F:carbon-sulfur lyase activity"/>
    <property type="evidence" value="ECO:0007669"/>
    <property type="project" value="InterPro"/>
</dbReference>
<evidence type="ECO:0000313" key="7">
    <source>
        <dbReference type="Proteomes" id="UP000800200"/>
    </source>
</evidence>
<dbReference type="AlphaFoldDB" id="A0A6A6EDM8"/>
<evidence type="ECO:0000256" key="3">
    <source>
        <dbReference type="ARBA" id="ARBA00022833"/>
    </source>
</evidence>
<protein>
    <recommendedName>
        <fullName evidence="5">CENP-V/GFA domain-containing protein</fullName>
    </recommendedName>
</protein>
<organism evidence="6 7">
    <name type="scientific">Zopfia rhizophila CBS 207.26</name>
    <dbReference type="NCBI Taxonomy" id="1314779"/>
    <lineage>
        <taxon>Eukaryota</taxon>
        <taxon>Fungi</taxon>
        <taxon>Dikarya</taxon>
        <taxon>Ascomycota</taxon>
        <taxon>Pezizomycotina</taxon>
        <taxon>Dothideomycetes</taxon>
        <taxon>Dothideomycetes incertae sedis</taxon>
        <taxon>Zopfiaceae</taxon>
        <taxon>Zopfia</taxon>
    </lineage>
</organism>
<sequence length="188" mass="20654">MSRPQFISGGCLCGAVRFTVSFPEDADWPPKGNGTCQCTMCRKHSGSLLPQNCGFPKVNISPPLEDNPSYKTYKSSHEAYRGFCGICGSALTFNYNKEPETTEINLGAFDEDVLCGKRDEANAWEDEYGRHVPRIGGVGKELCYAKYHIFMENAIAGVTDDLPGTKWLLDRSSGKGFTGKLTDFKKGS</sequence>